<dbReference type="EMBL" id="CP000872">
    <property type="protein sequence ID" value="ABX61431.1"/>
    <property type="molecule type" value="Genomic_DNA"/>
</dbReference>
<sequence>MHPAEASRFDCNQLRALCCLQDGFREFVIGRPVEEALPMVRPVITKIEIIAMLADIKP</sequence>
<evidence type="ECO:0000313" key="2">
    <source>
        <dbReference type="Proteomes" id="UP000001385"/>
    </source>
</evidence>
<dbReference type="Proteomes" id="UP000001385">
    <property type="component" value="Chromosome I"/>
</dbReference>
<gene>
    <name evidence="1" type="ordered locus">BCAN_A0341</name>
</gene>
<name>A9M8B5_BRUC2</name>
<dbReference type="HOGENOM" id="CLU_2970405_0_0_5"/>
<proteinExistence type="predicted"/>
<dbReference type="AlphaFoldDB" id="A9M8B5"/>
<dbReference type="KEGG" id="bcs:BCAN_A0341"/>
<accession>A9M8B5</accession>
<protein>
    <submittedName>
        <fullName evidence="1">Uncharacterized protein</fullName>
    </submittedName>
</protein>
<organism evidence="1 2">
    <name type="scientific">Brucella canis (strain ATCC 23365 / NCTC 10854 / RM-666)</name>
    <dbReference type="NCBI Taxonomy" id="483179"/>
    <lineage>
        <taxon>Bacteria</taxon>
        <taxon>Pseudomonadati</taxon>
        <taxon>Pseudomonadota</taxon>
        <taxon>Alphaproteobacteria</taxon>
        <taxon>Hyphomicrobiales</taxon>
        <taxon>Brucellaceae</taxon>
        <taxon>Brucella/Ochrobactrum group</taxon>
        <taxon>Brucella</taxon>
    </lineage>
</organism>
<evidence type="ECO:0000313" key="1">
    <source>
        <dbReference type="EMBL" id="ABX61431.1"/>
    </source>
</evidence>
<keyword evidence="2" id="KW-1185">Reference proteome</keyword>
<reference evidence="1 2" key="1">
    <citation type="submission" date="2007-10" db="EMBL/GenBank/DDBJ databases">
        <title>Brucella canis ATCC 23365 whole genome shotgun sequencing project.</title>
        <authorList>
            <person name="Setubal J.C."/>
            <person name="Bowns C."/>
            <person name="Boyle S."/>
            <person name="Crasta O.R."/>
            <person name="Czar M.J."/>
            <person name="Dharmanolla C."/>
            <person name="Gillespie J.J."/>
            <person name="Kenyon R.W."/>
            <person name="Lu J."/>
            <person name="Mane S."/>
            <person name="Mohapatra S."/>
            <person name="Nagrani S."/>
            <person name="Purkayastha A."/>
            <person name="Rajasimha H.K."/>
            <person name="Shallom J.M."/>
            <person name="Shallom S."/>
            <person name="Shukla M."/>
            <person name="Snyder E.E."/>
            <person name="Sobral B.W."/>
            <person name="Wattam A.R."/>
            <person name="Will R."/>
            <person name="Williams K."/>
            <person name="Yoo H."/>
            <person name="Bruce D."/>
            <person name="Detter C."/>
            <person name="Munk C."/>
            <person name="Brettin T.S."/>
        </authorList>
    </citation>
    <scope>NUCLEOTIDE SEQUENCE [LARGE SCALE GENOMIC DNA]</scope>
    <source>
        <strain evidence="2">ATCC 23365 / NCTC 10854 / RM-666</strain>
    </source>
</reference>